<feature type="chain" id="PRO_5011714935" evidence="1">
    <location>
        <begin position="21"/>
        <end position="316"/>
    </location>
</feature>
<organism evidence="3 4">
    <name type="scientific">Gemmobacter aquatilis</name>
    <dbReference type="NCBI Taxonomy" id="933059"/>
    <lineage>
        <taxon>Bacteria</taxon>
        <taxon>Pseudomonadati</taxon>
        <taxon>Pseudomonadota</taxon>
        <taxon>Alphaproteobacteria</taxon>
        <taxon>Rhodobacterales</taxon>
        <taxon>Paracoccaceae</taxon>
        <taxon>Gemmobacter</taxon>
    </lineage>
</organism>
<dbReference type="RefSeq" id="WP_091303352.1">
    <property type="nucleotide sequence ID" value="NZ_FOCE01000012.1"/>
</dbReference>
<feature type="domain" description="Extensin-like C-terminal" evidence="2">
    <location>
        <begin position="167"/>
        <end position="316"/>
    </location>
</feature>
<evidence type="ECO:0000259" key="2">
    <source>
        <dbReference type="Pfam" id="PF06904"/>
    </source>
</evidence>
<dbReference type="Pfam" id="PF06904">
    <property type="entry name" value="Extensin-like_C"/>
    <property type="match status" value="1"/>
</dbReference>
<dbReference type="InterPro" id="IPR009683">
    <property type="entry name" value="Extensin-like_C"/>
</dbReference>
<gene>
    <name evidence="3" type="ORF">SAMN04488103_11292</name>
</gene>
<reference evidence="3 4" key="1">
    <citation type="submission" date="2016-10" db="EMBL/GenBank/DDBJ databases">
        <authorList>
            <person name="de Groot N.N."/>
        </authorList>
    </citation>
    <scope>NUCLEOTIDE SEQUENCE [LARGE SCALE GENOMIC DNA]</scope>
    <source>
        <strain evidence="3 4">DSM 3857</strain>
    </source>
</reference>
<keyword evidence="1" id="KW-0732">Signal</keyword>
<name>A0A1H8M6I5_9RHOB</name>
<dbReference type="OrthoDB" id="9809788at2"/>
<sequence length="316" mass="32751">MKAAVALTLGLAWIAGGAGAEGLGTSPLPKPRPQVEAQLVPEAHLVATVSTANQTGANQMGGTPILRPRARPEGLVVALAAPQIDADSIVDLAAVAAPAVKMPAPRPGNLAVGGSTIAPDTPKKKGWSLFKAAAVRNPQSKESLLPKKGSVCGDPSIRGKQLAPVVSKVKGCGIDDPVEVTEIAGVKLSQPATITCETAQATKQWIETGVKSAFAKDPVKVLQIAGSYVCRPRNGIRGNKVSEHGRGRALDISGFTLASGKSLSVQGDYRKYKPIKASHKAACGIFGTTLGPGSDGHHEDHLHFDIVSYRNGTYCR</sequence>
<evidence type="ECO:0000313" key="3">
    <source>
        <dbReference type="EMBL" id="SEO12921.1"/>
    </source>
</evidence>
<dbReference type="STRING" id="933059.SAMN04488103_11292"/>
<evidence type="ECO:0000256" key="1">
    <source>
        <dbReference type="SAM" id="SignalP"/>
    </source>
</evidence>
<dbReference type="AlphaFoldDB" id="A0A1H8M6I5"/>
<feature type="signal peptide" evidence="1">
    <location>
        <begin position="1"/>
        <end position="20"/>
    </location>
</feature>
<accession>A0A1H8M6I5</accession>
<evidence type="ECO:0000313" key="4">
    <source>
        <dbReference type="Proteomes" id="UP000198761"/>
    </source>
</evidence>
<proteinExistence type="predicted"/>
<protein>
    <submittedName>
        <fullName evidence="3">Uncharacterized conserved protein</fullName>
    </submittedName>
</protein>
<dbReference type="EMBL" id="FOCE01000012">
    <property type="protein sequence ID" value="SEO12921.1"/>
    <property type="molecule type" value="Genomic_DNA"/>
</dbReference>
<dbReference type="Proteomes" id="UP000198761">
    <property type="component" value="Unassembled WGS sequence"/>
</dbReference>
<keyword evidence="4" id="KW-1185">Reference proteome</keyword>